<keyword evidence="3 6" id="KW-1133">Transmembrane helix</keyword>
<dbReference type="EC" id="7.1.1.-" evidence="6"/>
<keyword evidence="6" id="KW-0874">Quinone</keyword>
<keyword evidence="4 6" id="KW-0472">Membrane</keyword>
<feature type="transmembrane region" description="Helical" evidence="6">
    <location>
        <begin position="200"/>
        <end position="221"/>
    </location>
</feature>
<organism evidence="9 10">
    <name type="scientific">Orientia tsutsugamushi str. UT144</name>
    <dbReference type="NCBI Taxonomy" id="1441384"/>
    <lineage>
        <taxon>Bacteria</taxon>
        <taxon>Pseudomonadati</taxon>
        <taxon>Pseudomonadota</taxon>
        <taxon>Alphaproteobacteria</taxon>
        <taxon>Rickettsiales</taxon>
        <taxon>Rickettsiaceae</taxon>
        <taxon>Rickettsieae</taxon>
        <taxon>Orientia</taxon>
    </lineage>
</organism>
<dbReference type="PATRIC" id="fig|1441384.3.peg.1258"/>
<feature type="transmembrane region" description="Helical" evidence="6">
    <location>
        <begin position="6"/>
        <end position="27"/>
    </location>
</feature>
<dbReference type="InterPro" id="IPR010096">
    <property type="entry name" value="NADH-Q_OxRdtase_suN/2"/>
</dbReference>
<dbReference type="HAMAP" id="MF_00445">
    <property type="entry name" value="NDH1_NuoN_1"/>
    <property type="match status" value="1"/>
</dbReference>
<keyword evidence="6" id="KW-0813">Transport</keyword>
<feature type="transmembrane region" description="Helical" evidence="6">
    <location>
        <begin position="233"/>
        <end position="255"/>
    </location>
</feature>
<proteinExistence type="inferred from homology"/>
<gene>
    <name evidence="6" type="primary">nuoN</name>
    <name evidence="9" type="ORF">OTUT144_2169</name>
</gene>
<evidence type="ECO:0000256" key="2">
    <source>
        <dbReference type="ARBA" id="ARBA00022692"/>
    </source>
</evidence>
<accession>A0A0F3RET6</accession>
<comment type="caution">
    <text evidence="9">The sequence shown here is derived from an EMBL/GenBank/DDBJ whole genome shotgun (WGS) entry which is preliminary data.</text>
</comment>
<feature type="transmembrane region" description="Helical" evidence="6">
    <location>
        <begin position="267"/>
        <end position="292"/>
    </location>
</feature>
<evidence type="ECO:0000256" key="3">
    <source>
        <dbReference type="ARBA" id="ARBA00022989"/>
    </source>
</evidence>
<feature type="transmembrane region" description="Helical" evidence="6">
    <location>
        <begin position="299"/>
        <end position="317"/>
    </location>
</feature>
<dbReference type="GO" id="GO:0050136">
    <property type="term" value="F:NADH dehydrogenase (quinone) (non-electrogenic) activity"/>
    <property type="evidence" value="ECO:0007669"/>
    <property type="project" value="UniProtKB-UniRule"/>
</dbReference>
<sequence length="479" mass="52661">MEMLYGIMPEISLLLSALIFQLIGAYSNNTLTHVIAKMAIGFAAILIAILVFHPSWFNGIYWNNTFIVNQSKIYLKIIILIFYIFLTLIYSGYIKVANLKGHSEYIVLMQLGALGGLILVSANDFMVMYLGIEMQGIIGYILTTFNYNNSKSSEAGLKYFILGTVFSAIMLFGISLVYGTTQSIRYDIALHALQNPSSDMAVLVAAILMILVGVLFKLSIAPFHMWTPDIYDGAPLVVVALFSSLPKISVLALLGNLLSELKFASDAFFYIKMIIMVLACLSLIVGAFGALLQQSIQRFIAYSAILNLGYAILALVANSSNVIRAEISYFYIIIYAASMLGFIAIIINNFTNRANYLKISHLSGLSNVKKLSSILIAIQMFSLVGIPPFAGFISKYIIFTSILKSGMYELIIIGIAAIVIGSYCYLNIVKVMYFLPAAVRFQNSSVNFELSLVSIASTIIVISLMIICMLFGEGLNVIV</sequence>
<dbReference type="AlphaFoldDB" id="A0A0F3RET6"/>
<keyword evidence="6" id="KW-0830">Ubiquinone</keyword>
<dbReference type="GO" id="GO:0012505">
    <property type="term" value="C:endomembrane system"/>
    <property type="evidence" value="ECO:0007669"/>
    <property type="project" value="UniProtKB-SubCell"/>
</dbReference>
<name>A0A0F3RET6_ORITS</name>
<feature type="transmembrane region" description="Helical" evidence="6">
    <location>
        <begin position="371"/>
        <end position="398"/>
    </location>
</feature>
<evidence type="ECO:0000313" key="10">
    <source>
        <dbReference type="Proteomes" id="UP000033580"/>
    </source>
</evidence>
<comment type="function">
    <text evidence="6">NDH-1 shuttles electrons from NADH, via FMN and iron-sulfur (Fe-S) centers, to quinones in the respiratory chain. The immediate electron acceptor for the enzyme in this species is believed to be ubiquinone. Couples the redox reaction to proton translocation (for every two electrons transferred, four hydrogen ions are translocated across the cytoplasmic membrane), and thus conserves the redox energy in a proton gradient.</text>
</comment>
<dbReference type="GO" id="GO:0008137">
    <property type="term" value="F:NADH dehydrogenase (ubiquinone) activity"/>
    <property type="evidence" value="ECO:0007669"/>
    <property type="project" value="InterPro"/>
</dbReference>
<evidence type="ECO:0000256" key="7">
    <source>
        <dbReference type="RuleBase" id="RU000320"/>
    </source>
</evidence>
<dbReference type="Pfam" id="PF00361">
    <property type="entry name" value="Proton_antipo_M"/>
    <property type="match status" value="1"/>
</dbReference>
<evidence type="ECO:0000256" key="4">
    <source>
        <dbReference type="ARBA" id="ARBA00023136"/>
    </source>
</evidence>
<protein>
    <recommendedName>
        <fullName evidence="6">NADH-quinone oxidoreductase subunit N</fullName>
        <ecNumber evidence="6">7.1.1.-</ecNumber>
    </recommendedName>
    <alternativeName>
        <fullName evidence="6">NADH dehydrogenase I subunit N</fullName>
    </alternativeName>
    <alternativeName>
        <fullName evidence="6">NDH-1 subunit N</fullName>
    </alternativeName>
</protein>
<comment type="subcellular location">
    <subcellularLocation>
        <location evidence="6">Cell membrane</location>
        <topology evidence="6">Multi-pass membrane protein</topology>
    </subcellularLocation>
    <subcellularLocation>
        <location evidence="1">Endomembrane system</location>
        <topology evidence="1">Multi-pass membrane protein</topology>
    </subcellularLocation>
    <subcellularLocation>
        <location evidence="7">Membrane</location>
        <topology evidence="7">Multi-pass membrane protein</topology>
    </subcellularLocation>
</comment>
<dbReference type="NCBIfam" id="TIGR01770">
    <property type="entry name" value="NDH_I_N"/>
    <property type="match status" value="1"/>
</dbReference>
<dbReference type="InterPro" id="IPR001750">
    <property type="entry name" value="ND/Mrp_TM"/>
</dbReference>
<comment type="subunit">
    <text evidence="6">NDH-1 is composed of 14 different subunits. Subunits NuoA, H, J, K, L, M, N constitute the membrane sector of the complex.</text>
</comment>
<evidence type="ECO:0000313" key="9">
    <source>
        <dbReference type="EMBL" id="KJW04531.1"/>
    </source>
</evidence>
<dbReference type="GO" id="GO:0042773">
    <property type="term" value="P:ATP synthesis coupled electron transport"/>
    <property type="evidence" value="ECO:0007669"/>
    <property type="project" value="InterPro"/>
</dbReference>
<dbReference type="GO" id="GO:0005886">
    <property type="term" value="C:plasma membrane"/>
    <property type="evidence" value="ECO:0007669"/>
    <property type="project" value="UniProtKB-SubCell"/>
</dbReference>
<keyword evidence="6" id="KW-1278">Translocase</keyword>
<comment type="similarity">
    <text evidence="6">Belongs to the complex I subunit 2 family.</text>
</comment>
<feature type="transmembrane region" description="Helical" evidence="6">
    <location>
        <begin position="410"/>
        <end position="429"/>
    </location>
</feature>
<feature type="transmembrane region" description="Helical" evidence="6">
    <location>
        <begin position="34"/>
        <end position="53"/>
    </location>
</feature>
<dbReference type="PANTHER" id="PTHR22773">
    <property type="entry name" value="NADH DEHYDROGENASE"/>
    <property type="match status" value="1"/>
</dbReference>
<dbReference type="GO" id="GO:0048038">
    <property type="term" value="F:quinone binding"/>
    <property type="evidence" value="ECO:0007669"/>
    <property type="project" value="UniProtKB-KW"/>
</dbReference>
<feature type="transmembrane region" description="Helical" evidence="6">
    <location>
        <begin position="105"/>
        <end position="122"/>
    </location>
</feature>
<feature type="domain" description="NADH:quinone oxidoreductase/Mrp antiporter transmembrane" evidence="8">
    <location>
        <begin position="122"/>
        <end position="420"/>
    </location>
</feature>
<keyword evidence="6" id="KW-0520">NAD</keyword>
<evidence type="ECO:0000256" key="5">
    <source>
        <dbReference type="ARBA" id="ARBA00047712"/>
    </source>
</evidence>
<evidence type="ECO:0000256" key="1">
    <source>
        <dbReference type="ARBA" id="ARBA00004127"/>
    </source>
</evidence>
<evidence type="ECO:0000256" key="6">
    <source>
        <dbReference type="HAMAP-Rule" id="MF_00445"/>
    </source>
</evidence>
<keyword evidence="2 6" id="KW-0812">Transmembrane</keyword>
<dbReference type="Proteomes" id="UP000033580">
    <property type="component" value="Unassembled WGS sequence"/>
</dbReference>
<keyword evidence="6" id="KW-1003">Cell membrane</keyword>
<reference evidence="9 10" key="1">
    <citation type="submission" date="2015-01" db="EMBL/GenBank/DDBJ databases">
        <title>Genome Sequencing of Rickettsiales.</title>
        <authorList>
            <person name="Daugherty S.C."/>
            <person name="Su Q."/>
            <person name="Abolude K."/>
            <person name="Beier-Sexton M."/>
            <person name="Carlyon J.A."/>
            <person name="Carter R."/>
            <person name="Day N.P."/>
            <person name="Dumler S.J."/>
            <person name="Dyachenko V."/>
            <person name="Godinez A."/>
            <person name="Kurtti T.J."/>
            <person name="Lichay M."/>
            <person name="Mullins K.E."/>
            <person name="Ott S."/>
            <person name="Pappas-Brown V."/>
            <person name="Paris D.H."/>
            <person name="Patel P."/>
            <person name="Richards A.L."/>
            <person name="Sadzewicz L."/>
            <person name="Sears K."/>
            <person name="Seidman D."/>
            <person name="Sengamalay N."/>
            <person name="Stenos J."/>
            <person name="Tallon L.J."/>
            <person name="Vincent G."/>
            <person name="Fraser C.M."/>
            <person name="Munderloh U."/>
            <person name="Dunning-Hotopp J.C."/>
        </authorList>
    </citation>
    <scope>NUCLEOTIDE SEQUENCE [LARGE SCALE GENOMIC DNA]</scope>
    <source>
        <strain evidence="9 10">UT144</strain>
    </source>
</reference>
<feature type="transmembrane region" description="Helical" evidence="6">
    <location>
        <begin position="450"/>
        <end position="472"/>
    </location>
</feature>
<feature type="transmembrane region" description="Helical" evidence="6">
    <location>
        <begin position="159"/>
        <end position="180"/>
    </location>
</feature>
<feature type="transmembrane region" description="Helical" evidence="6">
    <location>
        <begin position="73"/>
        <end position="93"/>
    </location>
</feature>
<evidence type="ECO:0000259" key="8">
    <source>
        <dbReference type="Pfam" id="PF00361"/>
    </source>
</evidence>
<feature type="transmembrane region" description="Helical" evidence="6">
    <location>
        <begin position="128"/>
        <end position="147"/>
    </location>
</feature>
<feature type="transmembrane region" description="Helical" evidence="6">
    <location>
        <begin position="329"/>
        <end position="350"/>
    </location>
</feature>
<dbReference type="EMBL" id="LAOR01000220">
    <property type="protein sequence ID" value="KJW04531.1"/>
    <property type="molecule type" value="Genomic_DNA"/>
</dbReference>
<comment type="catalytic activity">
    <reaction evidence="5 6">
        <text>a quinone + NADH + 5 H(+)(in) = a quinol + NAD(+) + 4 H(+)(out)</text>
        <dbReference type="Rhea" id="RHEA:57888"/>
        <dbReference type="ChEBI" id="CHEBI:15378"/>
        <dbReference type="ChEBI" id="CHEBI:24646"/>
        <dbReference type="ChEBI" id="CHEBI:57540"/>
        <dbReference type="ChEBI" id="CHEBI:57945"/>
        <dbReference type="ChEBI" id="CHEBI:132124"/>
    </reaction>
</comment>